<accession>X1FC37</accession>
<protein>
    <submittedName>
        <fullName evidence="1">Uncharacterized protein</fullName>
    </submittedName>
</protein>
<evidence type="ECO:0000313" key="1">
    <source>
        <dbReference type="EMBL" id="GAH30120.1"/>
    </source>
</evidence>
<comment type="caution">
    <text evidence="1">The sequence shown here is derived from an EMBL/GenBank/DDBJ whole genome shotgun (WGS) entry which is preliminary data.</text>
</comment>
<dbReference type="EMBL" id="BARU01001203">
    <property type="protein sequence ID" value="GAH30120.1"/>
    <property type="molecule type" value="Genomic_DNA"/>
</dbReference>
<organism evidence="1">
    <name type="scientific">marine sediment metagenome</name>
    <dbReference type="NCBI Taxonomy" id="412755"/>
    <lineage>
        <taxon>unclassified sequences</taxon>
        <taxon>metagenomes</taxon>
        <taxon>ecological metagenomes</taxon>
    </lineage>
</organism>
<proteinExistence type="predicted"/>
<sequence>MNEKQMINCPVCGMKFIPRTFYPEESIFSTHDGKKLSGFNGYISSRTVKPPEVILSTWITYCPSCNYILNFVKEIVRKEKIISKNKESKEVREKYNSYYFGFPYGDYSQHLKEITGKVKSKIETELKNLNFEVWEDLYAIDDSFKFLVRFFANLENYFSQSGMGNDKNMSNKIKRLKLPKDIEISLIQLNNIKDGIVKGDYELSGDDEENIDNILVDFVLFLIKKHIKPLISKKQLEEGYKFIKFEDFEFQIKNYLGNYLYSNFNNDPSSNKQIRLFINNLFKEIKV</sequence>
<name>X1FC37_9ZZZZ</name>
<reference evidence="1" key="1">
    <citation type="journal article" date="2014" name="Front. Microbiol.">
        <title>High frequency of phylogenetically diverse reductive dehalogenase-homologous genes in deep subseafloor sedimentary metagenomes.</title>
        <authorList>
            <person name="Kawai M."/>
            <person name="Futagami T."/>
            <person name="Toyoda A."/>
            <person name="Takaki Y."/>
            <person name="Nishi S."/>
            <person name="Hori S."/>
            <person name="Arai W."/>
            <person name="Tsubouchi T."/>
            <person name="Morono Y."/>
            <person name="Uchiyama I."/>
            <person name="Ito T."/>
            <person name="Fujiyama A."/>
            <person name="Inagaki F."/>
            <person name="Takami H."/>
        </authorList>
    </citation>
    <scope>NUCLEOTIDE SEQUENCE</scope>
    <source>
        <strain evidence="1">Expedition CK06-06</strain>
    </source>
</reference>
<dbReference type="AlphaFoldDB" id="X1FC37"/>
<gene>
    <name evidence="1" type="ORF">S03H2_03292</name>
</gene>